<evidence type="ECO:0000259" key="5">
    <source>
        <dbReference type="Pfam" id="PF02836"/>
    </source>
</evidence>
<dbReference type="InterPro" id="IPR006104">
    <property type="entry name" value="Glyco_hydro_2_N"/>
</dbReference>
<feature type="domain" description="Glycoside hydrolase family 2" evidence="8">
    <location>
        <begin position="739"/>
        <end position="839"/>
    </location>
</feature>
<reference evidence="9 10" key="1">
    <citation type="submission" date="2018-01" db="EMBL/GenBank/DDBJ databases">
        <title>Complete genome sequence of Flavivirga eckloniae ECD14 isolated from seaweed Ecklonia cava.</title>
        <authorList>
            <person name="Lee J.H."/>
            <person name="Baik K.S."/>
            <person name="Seong C.N."/>
        </authorList>
    </citation>
    <scope>NUCLEOTIDE SEQUENCE [LARGE SCALE GENOMIC DNA]</scope>
    <source>
        <strain evidence="9 10">ECD14</strain>
    </source>
</reference>
<dbReference type="Pfam" id="PF00703">
    <property type="entry name" value="Glyco_hydro_2"/>
    <property type="match status" value="1"/>
</dbReference>
<comment type="similarity">
    <text evidence="1">Belongs to the glycosyl hydrolase 2 family.</text>
</comment>
<sequence>MRTIGFLASLLLFVSCSKPVDSVRVVEDFNYDWKFNLVDNNAASKPDFDDSAWKKINVPHDWSIEAGYRKENTAASSGFVPGGIGWYRKAFTLLEADKEKVIRVLFGGVYNNSSVWINGHFLGKRPYGYSTFSYNLTKYLKFDGSVNVIAVKVDRTAYVDSRWYTGSGIYRKVQLVKTNPLHIKQWGVQITTPKVSQEAADVKITTKINNQSAQPVENTSLKYSVLDASGALVAEKQVDMNVEGSNEAIITISKPKLWGVETPNLYTLKTQLFVGDRQVDNVSEIFGIRSFNFDANKGFSLNEKNFKLKGVNLHHDAGAVGTAVPKAIWEYRVDQLKSIGVNAIRMAHNPHAKELLEICDEKGILVMDEAFDEWINPKGKSLKYLGDNAAPEAAAKAYPEHFKVWAERDLKDLVLRDFNHPSVILWSIGNEIEWTFPYYSGTFNDVNTDGAAGYDEVPNYDPVAIKEAFKKNLKGPDSLAIIAKQLVKWIKEVDTSRPTIAGSVLPSISMTSGYGEAVDILGFNYRQADYDAAHKQYPDLKIVGSENWGAYSEWKSCIDREFVAGIFTWTGFAYLGEAGPWPRKGLEISFFDYAGFKTPRGHFFECLWKEDPKVYMVTTPSNESEFSFTEKDGWKFEMQLTPPPVWNMLRLWEWYKVHPKWQYNEEESIIVQTYTNCEEAELFLNGTSLGKQKRSDFDEDNIIKWLVPYAEGELKVVGFNNGEKADEYTLRSQGKLSKIAISSNKQTMKADGYDVAVVTIELLDEKGELITDVEEDITFTVEGDAKNIGVDNGWERNVSSHKGNTVKTRLGKAVVFVQSTKKKGEVKIKASSSSVASEDLILMMN</sequence>
<dbReference type="SUPFAM" id="SSF49303">
    <property type="entry name" value="beta-Galactosidase/glucuronidase domain"/>
    <property type="match status" value="1"/>
</dbReference>
<dbReference type="KEGG" id="fek:C1H87_18055"/>
<dbReference type="GO" id="GO:0004553">
    <property type="term" value="F:hydrolase activity, hydrolyzing O-glycosyl compounds"/>
    <property type="evidence" value="ECO:0007669"/>
    <property type="project" value="InterPro"/>
</dbReference>
<organism evidence="9 10">
    <name type="scientific">Flavivirga eckloniae</name>
    <dbReference type="NCBI Taxonomy" id="1803846"/>
    <lineage>
        <taxon>Bacteria</taxon>
        <taxon>Pseudomonadati</taxon>
        <taxon>Bacteroidota</taxon>
        <taxon>Flavobacteriia</taxon>
        <taxon>Flavobacteriales</taxon>
        <taxon>Flavobacteriaceae</taxon>
        <taxon>Flavivirga</taxon>
    </lineage>
</organism>
<dbReference type="InterPro" id="IPR008979">
    <property type="entry name" value="Galactose-bd-like_sf"/>
</dbReference>
<dbReference type="PANTHER" id="PTHR42732:SF1">
    <property type="entry name" value="BETA-MANNOSIDASE"/>
    <property type="match status" value="1"/>
</dbReference>
<dbReference type="Pfam" id="PF02836">
    <property type="entry name" value="Glyco_hydro_2_C"/>
    <property type="match status" value="1"/>
</dbReference>
<evidence type="ECO:0000256" key="2">
    <source>
        <dbReference type="ARBA" id="ARBA00022801"/>
    </source>
</evidence>
<dbReference type="PRINTS" id="PR00132">
    <property type="entry name" value="GLHYDRLASE2"/>
</dbReference>
<feature type="domain" description="Glycosyl hydrolases family 2 sugar binding" evidence="6">
    <location>
        <begin position="28"/>
        <end position="178"/>
    </location>
</feature>
<dbReference type="EMBL" id="CP025791">
    <property type="protein sequence ID" value="AUP80511.1"/>
    <property type="molecule type" value="Genomic_DNA"/>
</dbReference>
<dbReference type="InterPro" id="IPR006103">
    <property type="entry name" value="Glyco_hydro_2_cat"/>
</dbReference>
<dbReference type="AlphaFoldDB" id="A0A2K9PTX9"/>
<dbReference type="Pfam" id="PF16355">
    <property type="entry name" value="DUF4982"/>
    <property type="match status" value="1"/>
</dbReference>
<protein>
    <submittedName>
        <fullName evidence="9">Glycoside hydrolase family 2</fullName>
    </submittedName>
</protein>
<evidence type="ECO:0000256" key="3">
    <source>
        <dbReference type="ARBA" id="ARBA00023295"/>
    </source>
</evidence>
<keyword evidence="2 9" id="KW-0378">Hydrolase</keyword>
<dbReference type="InterPro" id="IPR036156">
    <property type="entry name" value="Beta-gal/glucu_dom_sf"/>
</dbReference>
<dbReference type="Proteomes" id="UP000235826">
    <property type="component" value="Chromosome"/>
</dbReference>
<evidence type="ECO:0000259" key="8">
    <source>
        <dbReference type="Pfam" id="PF18565"/>
    </source>
</evidence>
<dbReference type="PANTHER" id="PTHR42732">
    <property type="entry name" value="BETA-GALACTOSIDASE"/>
    <property type="match status" value="1"/>
</dbReference>
<dbReference type="InterPro" id="IPR040605">
    <property type="entry name" value="Glyco_hydro2_dom5"/>
</dbReference>
<dbReference type="InterPro" id="IPR051913">
    <property type="entry name" value="GH2_Domain-Containing"/>
</dbReference>
<keyword evidence="10" id="KW-1185">Reference proteome</keyword>
<feature type="domain" description="Glycoside hydrolase family 2 catalytic" evidence="5">
    <location>
        <begin position="296"/>
        <end position="432"/>
    </location>
</feature>
<dbReference type="InterPro" id="IPR013783">
    <property type="entry name" value="Ig-like_fold"/>
</dbReference>
<dbReference type="SUPFAM" id="SSF51445">
    <property type="entry name" value="(Trans)glycosidases"/>
    <property type="match status" value="1"/>
</dbReference>
<evidence type="ECO:0000259" key="4">
    <source>
        <dbReference type="Pfam" id="PF00703"/>
    </source>
</evidence>
<dbReference type="InterPro" id="IPR017853">
    <property type="entry name" value="GH"/>
</dbReference>
<evidence type="ECO:0000259" key="7">
    <source>
        <dbReference type="Pfam" id="PF16355"/>
    </source>
</evidence>
<evidence type="ECO:0000256" key="1">
    <source>
        <dbReference type="ARBA" id="ARBA00007401"/>
    </source>
</evidence>
<accession>A0A2K9PTX9</accession>
<evidence type="ECO:0000259" key="6">
    <source>
        <dbReference type="Pfam" id="PF02837"/>
    </source>
</evidence>
<dbReference type="InterPro" id="IPR032311">
    <property type="entry name" value="DUF4982"/>
</dbReference>
<dbReference type="Gene3D" id="2.60.120.260">
    <property type="entry name" value="Galactose-binding domain-like"/>
    <property type="match status" value="1"/>
</dbReference>
<dbReference type="Gene3D" id="2.60.40.10">
    <property type="entry name" value="Immunoglobulins"/>
    <property type="match status" value="3"/>
</dbReference>
<evidence type="ECO:0000313" key="9">
    <source>
        <dbReference type="EMBL" id="AUP80511.1"/>
    </source>
</evidence>
<gene>
    <name evidence="9" type="ORF">C1H87_18055</name>
</gene>
<feature type="domain" description="Glycoside hydrolase family 2 immunoglobulin-like beta-sandwich" evidence="4">
    <location>
        <begin position="188"/>
        <end position="289"/>
    </location>
</feature>
<dbReference type="Pfam" id="PF18565">
    <property type="entry name" value="Glyco_hydro2_C5"/>
    <property type="match status" value="1"/>
</dbReference>
<dbReference type="Gene3D" id="3.20.20.80">
    <property type="entry name" value="Glycosidases"/>
    <property type="match status" value="1"/>
</dbReference>
<dbReference type="PROSITE" id="PS51257">
    <property type="entry name" value="PROKAR_LIPOPROTEIN"/>
    <property type="match status" value="1"/>
</dbReference>
<dbReference type="InterPro" id="IPR006102">
    <property type="entry name" value="Ig-like_GH2"/>
</dbReference>
<feature type="domain" description="DUF4982" evidence="7">
    <location>
        <begin position="668"/>
        <end position="724"/>
    </location>
</feature>
<dbReference type="Pfam" id="PF02837">
    <property type="entry name" value="Glyco_hydro_2_N"/>
    <property type="match status" value="1"/>
</dbReference>
<dbReference type="OrthoDB" id="9801077at2"/>
<name>A0A2K9PTX9_9FLAO</name>
<dbReference type="InterPro" id="IPR006101">
    <property type="entry name" value="Glyco_hydro_2"/>
</dbReference>
<evidence type="ECO:0000313" key="10">
    <source>
        <dbReference type="Proteomes" id="UP000235826"/>
    </source>
</evidence>
<dbReference type="GO" id="GO:0005975">
    <property type="term" value="P:carbohydrate metabolic process"/>
    <property type="evidence" value="ECO:0007669"/>
    <property type="project" value="InterPro"/>
</dbReference>
<dbReference type="RefSeq" id="WP_102757157.1">
    <property type="nucleotide sequence ID" value="NZ_CP025791.1"/>
</dbReference>
<keyword evidence="3" id="KW-0326">Glycosidase</keyword>
<proteinExistence type="inferred from homology"/>
<dbReference type="SUPFAM" id="SSF49785">
    <property type="entry name" value="Galactose-binding domain-like"/>
    <property type="match status" value="1"/>
</dbReference>